<proteinExistence type="evidence at transcript level"/>
<keyword evidence="2" id="KW-1133">Transmembrane helix</keyword>
<dbReference type="AlphaFoldDB" id="A0A1E1X205"/>
<feature type="region of interest" description="Disordered" evidence="1">
    <location>
        <begin position="152"/>
        <end position="181"/>
    </location>
</feature>
<sequence>MDRFMEHTTGCICIFSFLWNAAYSSDFEESRKKIREEMESFDRSFTVARVVVPIVMVLMFLGSCVIFWCIWYHRRQRFFAMQEQQRHVPPRLAPAPGPGPVTSGATSFGHSEVNPLISRAVTPPPAPYPPQPAMSYPTEGPYSNFNCAPSAQPCSGTAMPSAPPEPPPPYNTYSSETKPPL</sequence>
<evidence type="ECO:0000256" key="1">
    <source>
        <dbReference type="SAM" id="MobiDB-lite"/>
    </source>
</evidence>
<organism evidence="3">
    <name type="scientific">Amblyomma aureolatum</name>
    <dbReference type="NCBI Taxonomy" id="187763"/>
    <lineage>
        <taxon>Eukaryota</taxon>
        <taxon>Metazoa</taxon>
        <taxon>Ecdysozoa</taxon>
        <taxon>Arthropoda</taxon>
        <taxon>Chelicerata</taxon>
        <taxon>Arachnida</taxon>
        <taxon>Acari</taxon>
        <taxon>Parasitiformes</taxon>
        <taxon>Ixodida</taxon>
        <taxon>Ixodoidea</taxon>
        <taxon>Ixodidae</taxon>
        <taxon>Amblyomminae</taxon>
        <taxon>Amblyomma</taxon>
    </lineage>
</organism>
<evidence type="ECO:0000313" key="3">
    <source>
        <dbReference type="EMBL" id="JAT93274.1"/>
    </source>
</evidence>
<dbReference type="EMBL" id="GFAC01005914">
    <property type="protein sequence ID" value="JAT93274.1"/>
    <property type="molecule type" value="mRNA"/>
</dbReference>
<feature type="compositionally biased region" description="Polar residues" evidence="1">
    <location>
        <begin position="171"/>
        <end position="181"/>
    </location>
</feature>
<keyword evidence="2" id="KW-0472">Membrane</keyword>
<reference evidence="3" key="1">
    <citation type="journal article" date="2017" name="Front. Cell. Infect. Microbiol.">
        <title>The Distinct Transcriptional Response of the Midgut of Amblyomma sculptum and Amblyomma aureolatum Ticks to Rickettsia rickettsii Correlates to Their Differences in Susceptibility to Infection.</title>
        <authorList>
            <person name="Martins L.A."/>
            <person name="Galletti M.F.B.M."/>
            <person name="Ribeiro J.M."/>
            <person name="Fujita A."/>
            <person name="Costa F.B."/>
            <person name="Labruna M.B."/>
            <person name="Daffre S."/>
            <person name="Fogaca A.C."/>
        </authorList>
    </citation>
    <scope>NUCLEOTIDE SEQUENCE</scope>
</reference>
<name>A0A1E1X205_9ACAR</name>
<feature type="transmembrane region" description="Helical" evidence="2">
    <location>
        <begin position="48"/>
        <end position="71"/>
    </location>
</feature>
<feature type="compositionally biased region" description="Pro residues" evidence="1">
    <location>
        <begin position="161"/>
        <end position="170"/>
    </location>
</feature>
<evidence type="ECO:0000256" key="2">
    <source>
        <dbReference type="SAM" id="Phobius"/>
    </source>
</evidence>
<keyword evidence="2" id="KW-0812">Transmembrane</keyword>
<protein>
    <submittedName>
        <fullName evidence="3">Putative secreted peptide</fullName>
    </submittedName>
</protein>
<accession>A0A1E1X205</accession>